<keyword evidence="3" id="KW-1185">Reference proteome</keyword>
<comment type="caution">
    <text evidence="2">The sequence shown here is derived from an EMBL/GenBank/DDBJ whole genome shotgun (WGS) entry which is preliminary data.</text>
</comment>
<sequence length="344" mass="37594">MVSADRLGGEQQISPLSADCRRQGHSLIPFFITYSSSSIEEWQLNRPGRTHRHSTREGKMASSDPDQSQNRPTDPMQHCTEYSMTGALPARDASEKSMPPSPYESMACNPPHENRDVSFDDIAKLPSDNPSNTYPLGDRHRSVSPPRRPCGMSPDPDAQSISTGSVYSQPEYASQATSFDAENSSRATTSTDSHPPNTSSITSPAHSTILSHGTSTSHPQLLSPSTPLANRSRVNPKLARLKSHASQTAKIAARTAELAPSAAEMATAAREHQERVEKLRVLHEKKSVAHLANDARLGRERYGGGGLAGKGKTKEEEMEEGNVERNHQINEPRHNRKKREAPGL</sequence>
<feature type="region of interest" description="Disordered" evidence="1">
    <location>
        <begin position="41"/>
        <end position="248"/>
    </location>
</feature>
<feature type="region of interest" description="Disordered" evidence="1">
    <location>
        <begin position="1"/>
        <end position="20"/>
    </location>
</feature>
<feature type="compositionally biased region" description="Basic residues" evidence="1">
    <location>
        <begin position="334"/>
        <end position="344"/>
    </location>
</feature>
<proteinExistence type="predicted"/>
<evidence type="ECO:0000256" key="1">
    <source>
        <dbReference type="SAM" id="MobiDB-lite"/>
    </source>
</evidence>
<feature type="compositionally biased region" description="Basic and acidic residues" evidence="1">
    <location>
        <begin position="322"/>
        <end position="333"/>
    </location>
</feature>
<evidence type="ECO:0000313" key="2">
    <source>
        <dbReference type="EMBL" id="ORY14077.1"/>
    </source>
</evidence>
<organism evidence="2 3">
    <name type="scientific">Clohesyomyces aquaticus</name>
    <dbReference type="NCBI Taxonomy" id="1231657"/>
    <lineage>
        <taxon>Eukaryota</taxon>
        <taxon>Fungi</taxon>
        <taxon>Dikarya</taxon>
        <taxon>Ascomycota</taxon>
        <taxon>Pezizomycotina</taxon>
        <taxon>Dothideomycetes</taxon>
        <taxon>Pleosporomycetidae</taxon>
        <taxon>Pleosporales</taxon>
        <taxon>Lindgomycetaceae</taxon>
        <taxon>Clohesyomyces</taxon>
    </lineage>
</organism>
<name>A0A1Y1ZVJ5_9PLEO</name>
<reference evidence="2 3" key="1">
    <citation type="submission" date="2016-07" db="EMBL/GenBank/DDBJ databases">
        <title>Pervasive Adenine N6-methylation of Active Genes in Fungi.</title>
        <authorList>
            <consortium name="DOE Joint Genome Institute"/>
            <person name="Mondo S.J."/>
            <person name="Dannebaum R.O."/>
            <person name="Kuo R.C."/>
            <person name="Labutti K."/>
            <person name="Haridas S."/>
            <person name="Kuo A."/>
            <person name="Salamov A."/>
            <person name="Ahrendt S.R."/>
            <person name="Lipzen A."/>
            <person name="Sullivan W."/>
            <person name="Andreopoulos W.B."/>
            <person name="Clum A."/>
            <person name="Lindquist E."/>
            <person name="Daum C."/>
            <person name="Ramamoorthy G.K."/>
            <person name="Gryganskyi A."/>
            <person name="Culley D."/>
            <person name="Magnuson J.K."/>
            <person name="James T.Y."/>
            <person name="O'Malley M.A."/>
            <person name="Stajich J.E."/>
            <person name="Spatafora J.W."/>
            <person name="Visel A."/>
            <person name="Grigoriev I.V."/>
        </authorList>
    </citation>
    <scope>NUCLEOTIDE SEQUENCE [LARGE SCALE GENOMIC DNA]</scope>
    <source>
        <strain evidence="2 3">CBS 115471</strain>
    </source>
</reference>
<feature type="compositionally biased region" description="Basic and acidic residues" evidence="1">
    <location>
        <begin position="112"/>
        <end position="123"/>
    </location>
</feature>
<evidence type="ECO:0000313" key="3">
    <source>
        <dbReference type="Proteomes" id="UP000193144"/>
    </source>
</evidence>
<feature type="region of interest" description="Disordered" evidence="1">
    <location>
        <begin position="299"/>
        <end position="344"/>
    </location>
</feature>
<protein>
    <submittedName>
        <fullName evidence="2">Uncharacterized protein</fullName>
    </submittedName>
</protein>
<feature type="compositionally biased region" description="Polar residues" evidence="1">
    <location>
        <begin position="159"/>
        <end position="233"/>
    </location>
</feature>
<dbReference type="AlphaFoldDB" id="A0A1Y1ZVJ5"/>
<accession>A0A1Y1ZVJ5</accession>
<dbReference type="EMBL" id="MCFA01000036">
    <property type="protein sequence ID" value="ORY14077.1"/>
    <property type="molecule type" value="Genomic_DNA"/>
</dbReference>
<gene>
    <name evidence="2" type="ORF">BCR34DRAFT_246859</name>
</gene>
<dbReference type="Proteomes" id="UP000193144">
    <property type="component" value="Unassembled WGS sequence"/>
</dbReference>